<accession>A0A3P1SWG1</accession>
<dbReference type="SMART" id="SM00220">
    <property type="entry name" value="S_TKc"/>
    <property type="match status" value="1"/>
</dbReference>
<dbReference type="InterPro" id="IPR050339">
    <property type="entry name" value="CC_SR_Kinase"/>
</dbReference>
<keyword evidence="5" id="KW-0812">Transmembrane</keyword>
<keyword evidence="2" id="KW-0547">Nucleotide-binding</keyword>
<dbReference type="InterPro" id="IPR001932">
    <property type="entry name" value="PPM-type_phosphatase-like_dom"/>
</dbReference>
<dbReference type="Pfam" id="PF13672">
    <property type="entry name" value="PP2C_2"/>
    <property type="match status" value="1"/>
</dbReference>
<name>A0A3P1SWG1_9GAMM</name>
<sequence length="576" mass="65179">MHINGEVRLTTGQYSETGRKQRNEDCLSFFMPLGNLLTTKGAVSLIADGVSTAEAGGEAAELCVREFINDYFDTPDIWTVKKSAQRVLTAINRNLYGKSHEFLSAERGYICTLSIIIIKSHTAHLFHIGDSRIYRLRAGELELLTIDHITPLSESNSCLSRAMGMDTRLEIDYRKVAIEPGDVFLLSTDGVHDYLSPERKVEIINQAPDLHQACIDLTEAAHATGSPDNLSCQLVRIDSLPNESLNELTDKLTQLPFPPELSKGMKIDGYKVERELYASTRSQLYLVSDMASGQELVMKTPSQNFDDDPAYIERFIMEEWVGSRIKSPYVVEVITPNRPKNFLYYLMEKVEGTTLEDWIEESLAPSPAEAIGVIKQIALGLEAFHQKETLHQDLKPSNVMITEDLKVKIVDFGSVFVAGVNEIFVPLQRDRILGTVNYSDPVFRLGANTGIQGDIFSLAAITYEMFTKHLPYGVALEKCEKQQQLRRLSYVPADRYNEILPEWFDRALEKGLEINTEKRYNALQDFMQDLTHPNPEFLIPREEKISTKSSMIFWQILFLVWFVSTIALVVLFLNGD</sequence>
<dbReference type="Pfam" id="PF00069">
    <property type="entry name" value="Pkinase"/>
    <property type="match status" value="1"/>
</dbReference>
<dbReference type="PROSITE" id="PS50011">
    <property type="entry name" value="PROTEIN_KINASE_DOM"/>
    <property type="match status" value="1"/>
</dbReference>
<evidence type="ECO:0000256" key="2">
    <source>
        <dbReference type="ARBA" id="ARBA00022741"/>
    </source>
</evidence>
<comment type="caution">
    <text evidence="8">The sequence shown here is derived from an EMBL/GenBank/DDBJ whole genome shotgun (WGS) entry which is preliminary data.</text>
</comment>
<dbReference type="GO" id="GO:0005737">
    <property type="term" value="C:cytoplasm"/>
    <property type="evidence" value="ECO:0007669"/>
    <property type="project" value="TreeGrafter"/>
</dbReference>
<dbReference type="Gene3D" id="3.60.40.10">
    <property type="entry name" value="PPM-type phosphatase domain"/>
    <property type="match status" value="1"/>
</dbReference>
<evidence type="ECO:0000256" key="3">
    <source>
        <dbReference type="ARBA" id="ARBA00022777"/>
    </source>
</evidence>
<dbReference type="AlphaFoldDB" id="A0A3P1SWG1"/>
<dbReference type="Gene3D" id="1.10.510.10">
    <property type="entry name" value="Transferase(Phosphotransferase) domain 1"/>
    <property type="match status" value="1"/>
</dbReference>
<dbReference type="SMART" id="SM00331">
    <property type="entry name" value="PP2C_SIG"/>
    <property type="match status" value="1"/>
</dbReference>
<dbReference type="PROSITE" id="PS51746">
    <property type="entry name" value="PPM_2"/>
    <property type="match status" value="1"/>
</dbReference>
<evidence type="ECO:0000259" key="6">
    <source>
        <dbReference type="PROSITE" id="PS50011"/>
    </source>
</evidence>
<dbReference type="EMBL" id="RQXV01000002">
    <property type="protein sequence ID" value="RRD00453.1"/>
    <property type="molecule type" value="Genomic_DNA"/>
</dbReference>
<dbReference type="RefSeq" id="WP_124925034.1">
    <property type="nucleotide sequence ID" value="NZ_BMOH01000003.1"/>
</dbReference>
<evidence type="ECO:0000256" key="1">
    <source>
        <dbReference type="ARBA" id="ARBA00022679"/>
    </source>
</evidence>
<feature type="domain" description="Protein kinase" evidence="6">
    <location>
        <begin position="270"/>
        <end position="535"/>
    </location>
</feature>
<keyword evidence="9" id="KW-1185">Reference proteome</keyword>
<dbReference type="OrthoDB" id="9801841at2"/>
<evidence type="ECO:0000259" key="7">
    <source>
        <dbReference type="PROSITE" id="PS51746"/>
    </source>
</evidence>
<dbReference type="GO" id="GO:0005524">
    <property type="term" value="F:ATP binding"/>
    <property type="evidence" value="ECO:0007669"/>
    <property type="project" value="UniProtKB-KW"/>
</dbReference>
<keyword evidence="3 8" id="KW-0418">Kinase</keyword>
<evidence type="ECO:0000256" key="5">
    <source>
        <dbReference type="SAM" id="Phobius"/>
    </source>
</evidence>
<evidence type="ECO:0000313" key="8">
    <source>
        <dbReference type="EMBL" id="RRD00453.1"/>
    </source>
</evidence>
<dbReference type="CDD" id="cd14014">
    <property type="entry name" value="STKc_PknB_like"/>
    <property type="match status" value="1"/>
</dbReference>
<dbReference type="InterPro" id="IPR000719">
    <property type="entry name" value="Prot_kinase_dom"/>
</dbReference>
<dbReference type="InterPro" id="IPR011009">
    <property type="entry name" value="Kinase-like_dom_sf"/>
</dbReference>
<gene>
    <name evidence="8" type="ORF">EHS89_05005</name>
</gene>
<dbReference type="PANTHER" id="PTHR11042">
    <property type="entry name" value="EUKARYOTIC TRANSLATION INITIATION FACTOR 2-ALPHA KINASE EIF2-ALPHA KINASE -RELATED"/>
    <property type="match status" value="1"/>
</dbReference>
<feature type="transmembrane region" description="Helical" evidence="5">
    <location>
        <begin position="552"/>
        <end position="573"/>
    </location>
</feature>
<dbReference type="GO" id="GO:0004672">
    <property type="term" value="F:protein kinase activity"/>
    <property type="evidence" value="ECO:0007669"/>
    <property type="project" value="InterPro"/>
</dbReference>
<protein>
    <submittedName>
        <fullName evidence="8">Bifunctional protein-serine/threonine kinase/phosphatase</fullName>
    </submittedName>
</protein>
<organism evidence="8 9">
    <name type="scientific">Amphritea balenae</name>
    <dbReference type="NCBI Taxonomy" id="452629"/>
    <lineage>
        <taxon>Bacteria</taxon>
        <taxon>Pseudomonadati</taxon>
        <taxon>Pseudomonadota</taxon>
        <taxon>Gammaproteobacteria</taxon>
        <taxon>Oceanospirillales</taxon>
        <taxon>Oceanospirillaceae</taxon>
        <taxon>Amphritea</taxon>
    </lineage>
</organism>
<keyword evidence="5" id="KW-0472">Membrane</keyword>
<feature type="domain" description="PPM-type phosphatase" evidence="7">
    <location>
        <begin position="10"/>
        <end position="237"/>
    </location>
</feature>
<dbReference type="SMART" id="SM00332">
    <property type="entry name" value="PP2Cc"/>
    <property type="match status" value="1"/>
</dbReference>
<evidence type="ECO:0000313" key="9">
    <source>
        <dbReference type="Proteomes" id="UP000267535"/>
    </source>
</evidence>
<keyword evidence="1" id="KW-0808">Transferase</keyword>
<dbReference type="SUPFAM" id="SSF81606">
    <property type="entry name" value="PP2C-like"/>
    <property type="match status" value="1"/>
</dbReference>
<proteinExistence type="predicted"/>
<keyword evidence="4" id="KW-0067">ATP-binding</keyword>
<dbReference type="InterPro" id="IPR036457">
    <property type="entry name" value="PPM-type-like_dom_sf"/>
</dbReference>
<dbReference type="SUPFAM" id="SSF56112">
    <property type="entry name" value="Protein kinase-like (PK-like)"/>
    <property type="match status" value="1"/>
</dbReference>
<reference evidence="8 9" key="1">
    <citation type="submission" date="2018-11" db="EMBL/GenBank/DDBJ databases">
        <title>The draft genome sequence of Amphritea balenae JAMM 1525T.</title>
        <authorList>
            <person name="Fang Z."/>
            <person name="Zhang Y."/>
            <person name="Han X."/>
        </authorList>
    </citation>
    <scope>NUCLEOTIDE SEQUENCE [LARGE SCALE GENOMIC DNA]</scope>
    <source>
        <strain evidence="8 9">JAMM 1525</strain>
    </source>
</reference>
<evidence type="ECO:0000256" key="4">
    <source>
        <dbReference type="ARBA" id="ARBA00022840"/>
    </source>
</evidence>
<dbReference type="CDD" id="cd00143">
    <property type="entry name" value="PP2Cc"/>
    <property type="match status" value="1"/>
</dbReference>
<keyword evidence="5" id="KW-1133">Transmembrane helix</keyword>
<dbReference type="Proteomes" id="UP000267535">
    <property type="component" value="Unassembled WGS sequence"/>
</dbReference>
<dbReference type="Gene3D" id="3.30.200.20">
    <property type="entry name" value="Phosphorylase Kinase, domain 1"/>
    <property type="match status" value="1"/>
</dbReference>